<gene>
    <name evidence="7" type="ORF">EIP75_03855</name>
</gene>
<dbReference type="SUPFAM" id="SSF46689">
    <property type="entry name" value="Homeodomain-like"/>
    <property type="match status" value="1"/>
</dbReference>
<keyword evidence="8" id="KW-1185">Reference proteome</keyword>
<evidence type="ECO:0000256" key="1">
    <source>
        <dbReference type="ARBA" id="ARBA00023015"/>
    </source>
</evidence>
<dbReference type="Gene3D" id="1.10.357.10">
    <property type="entry name" value="Tetracycline Repressor, domain 2"/>
    <property type="match status" value="1"/>
</dbReference>
<dbReference type="SUPFAM" id="SSF48498">
    <property type="entry name" value="Tetracyclin repressor-like, C-terminal domain"/>
    <property type="match status" value="1"/>
</dbReference>
<feature type="DNA-binding region" description="H-T-H motif" evidence="4">
    <location>
        <begin position="47"/>
        <end position="66"/>
    </location>
</feature>
<name>A0A426VGR3_9BURK</name>
<evidence type="ECO:0000256" key="5">
    <source>
        <dbReference type="SAM" id="MobiDB-lite"/>
    </source>
</evidence>
<protein>
    <submittedName>
        <fullName evidence="7">TetR/AcrR family transcriptional regulator</fullName>
    </submittedName>
</protein>
<dbReference type="GO" id="GO:0003700">
    <property type="term" value="F:DNA-binding transcription factor activity"/>
    <property type="evidence" value="ECO:0007669"/>
    <property type="project" value="TreeGrafter"/>
</dbReference>
<dbReference type="InterPro" id="IPR050109">
    <property type="entry name" value="HTH-type_TetR-like_transc_reg"/>
</dbReference>
<dbReference type="InterPro" id="IPR011075">
    <property type="entry name" value="TetR_C"/>
</dbReference>
<dbReference type="PANTHER" id="PTHR30055:SF223">
    <property type="entry name" value="HTH-TYPE TRANSCRIPTIONAL REGULATOR UIDR"/>
    <property type="match status" value="1"/>
</dbReference>
<dbReference type="EMBL" id="RSED01000002">
    <property type="protein sequence ID" value="RRS05999.1"/>
    <property type="molecule type" value="Genomic_DNA"/>
</dbReference>
<evidence type="ECO:0000256" key="4">
    <source>
        <dbReference type="PROSITE-ProRule" id="PRU00335"/>
    </source>
</evidence>
<keyword evidence="1" id="KW-0805">Transcription regulation</keyword>
<keyword evidence="3" id="KW-0804">Transcription</keyword>
<dbReference type="InterPro" id="IPR001647">
    <property type="entry name" value="HTH_TetR"/>
</dbReference>
<dbReference type="Pfam" id="PF16859">
    <property type="entry name" value="TetR_C_11"/>
    <property type="match status" value="1"/>
</dbReference>
<organism evidence="7 8">
    <name type="scientific">Aquabacterium soli</name>
    <dbReference type="NCBI Taxonomy" id="2493092"/>
    <lineage>
        <taxon>Bacteria</taxon>
        <taxon>Pseudomonadati</taxon>
        <taxon>Pseudomonadota</taxon>
        <taxon>Betaproteobacteria</taxon>
        <taxon>Burkholderiales</taxon>
        <taxon>Aquabacterium</taxon>
    </lineage>
</organism>
<dbReference type="FunFam" id="1.10.10.60:FF:000141">
    <property type="entry name" value="TetR family transcriptional regulator"/>
    <property type="match status" value="1"/>
</dbReference>
<reference evidence="7 8" key="1">
    <citation type="submission" date="2018-12" db="EMBL/GenBank/DDBJ databases">
        <title>The whole draft genome of Aquabacterium sp. SJQ9.</title>
        <authorList>
            <person name="Sun L."/>
            <person name="Gao X."/>
            <person name="Chen W."/>
            <person name="Huang K."/>
        </authorList>
    </citation>
    <scope>NUCLEOTIDE SEQUENCE [LARGE SCALE GENOMIC DNA]</scope>
    <source>
        <strain evidence="7 8">SJQ9</strain>
    </source>
</reference>
<dbReference type="PRINTS" id="PR00455">
    <property type="entry name" value="HTHTETR"/>
</dbReference>
<keyword evidence="2 4" id="KW-0238">DNA-binding</keyword>
<evidence type="ECO:0000313" key="7">
    <source>
        <dbReference type="EMBL" id="RRS05999.1"/>
    </source>
</evidence>
<dbReference type="AlphaFoldDB" id="A0A426VGR3"/>
<evidence type="ECO:0000259" key="6">
    <source>
        <dbReference type="PROSITE" id="PS50977"/>
    </source>
</evidence>
<dbReference type="PROSITE" id="PS50977">
    <property type="entry name" value="HTH_TETR_2"/>
    <property type="match status" value="1"/>
</dbReference>
<proteinExistence type="predicted"/>
<sequence length="225" mass="24691">MPKTPAPPLGDAAATPPARQRRKAERPQELLDAALAQFVSKGLAATRMDDVARQAGVSKGTLYLYYPSKDELFKAVVRNSVVTVLTEGSDIVDRFEGPTSELLHTLMHTWWSRIGASKASGIFKLVVADVGNMPELAQFYLDEVIVPTHQLLGRAVERGVARGEFRAFDVTAVVQSLMASAQFLMLYPYCVGSLPDHPFPLDAETFMKTQMELLLHGLEVPRGHA</sequence>
<feature type="region of interest" description="Disordered" evidence="5">
    <location>
        <begin position="1"/>
        <end position="25"/>
    </location>
</feature>
<dbReference type="InterPro" id="IPR009057">
    <property type="entry name" value="Homeodomain-like_sf"/>
</dbReference>
<dbReference type="PANTHER" id="PTHR30055">
    <property type="entry name" value="HTH-TYPE TRANSCRIPTIONAL REGULATOR RUTR"/>
    <property type="match status" value="1"/>
</dbReference>
<evidence type="ECO:0000256" key="3">
    <source>
        <dbReference type="ARBA" id="ARBA00023163"/>
    </source>
</evidence>
<accession>A0A426VGR3</accession>
<dbReference type="RefSeq" id="WP_125241906.1">
    <property type="nucleotide sequence ID" value="NZ_RSED01000002.1"/>
</dbReference>
<dbReference type="GO" id="GO:0000976">
    <property type="term" value="F:transcription cis-regulatory region binding"/>
    <property type="evidence" value="ECO:0007669"/>
    <property type="project" value="TreeGrafter"/>
</dbReference>
<evidence type="ECO:0000256" key="2">
    <source>
        <dbReference type="ARBA" id="ARBA00023125"/>
    </source>
</evidence>
<dbReference type="OrthoDB" id="9809994at2"/>
<dbReference type="Proteomes" id="UP000269265">
    <property type="component" value="Unassembled WGS sequence"/>
</dbReference>
<comment type="caution">
    <text evidence="7">The sequence shown here is derived from an EMBL/GenBank/DDBJ whole genome shotgun (WGS) entry which is preliminary data.</text>
</comment>
<feature type="domain" description="HTH tetR-type" evidence="6">
    <location>
        <begin position="24"/>
        <end position="84"/>
    </location>
</feature>
<dbReference type="Pfam" id="PF00440">
    <property type="entry name" value="TetR_N"/>
    <property type="match status" value="1"/>
</dbReference>
<dbReference type="InterPro" id="IPR036271">
    <property type="entry name" value="Tet_transcr_reg_TetR-rel_C_sf"/>
</dbReference>
<evidence type="ECO:0000313" key="8">
    <source>
        <dbReference type="Proteomes" id="UP000269265"/>
    </source>
</evidence>